<keyword evidence="6" id="KW-0964">Secreted</keyword>
<dbReference type="OrthoDB" id="2019149at2759"/>
<comment type="similarity">
    <text evidence="3">In the N-terminal section; belongs to the PMEI family.</text>
</comment>
<evidence type="ECO:0000256" key="3">
    <source>
        <dbReference type="ARBA" id="ARBA00006027"/>
    </source>
</evidence>
<evidence type="ECO:0000256" key="10">
    <source>
        <dbReference type="ARBA" id="ARBA00023180"/>
    </source>
</evidence>
<evidence type="ECO:0000256" key="6">
    <source>
        <dbReference type="ARBA" id="ARBA00022512"/>
    </source>
</evidence>
<dbReference type="SUPFAM" id="SSF51126">
    <property type="entry name" value="Pectin lyase-like"/>
    <property type="match status" value="1"/>
</dbReference>
<dbReference type="KEGG" id="aprc:113849173"/>
<reference evidence="16" key="2">
    <citation type="submission" date="2025-08" db="UniProtKB">
        <authorList>
            <consortium name="RefSeq"/>
        </authorList>
    </citation>
    <scope>IDENTIFICATION</scope>
    <source>
        <tissue evidence="16">Young leaves</tissue>
    </source>
</reference>
<dbReference type="PROSITE" id="PS00503">
    <property type="entry name" value="PECTINESTERASE_2"/>
    <property type="match status" value="1"/>
</dbReference>
<evidence type="ECO:0000256" key="4">
    <source>
        <dbReference type="ARBA" id="ARBA00007786"/>
    </source>
</evidence>
<sequence>MDTIKSFKGYGKVDEVEQRAFQKKTRKRIIIIVVSSIVLIAVIIAAVAGIVIHKRNTSSSPSSDSLPQTELTPAASLKAVCSVTQYPNSCLAAISSLPNSNTTDPELLFKLSLRVAIDELSKLSTFSSKLRANAGNDTRLQKAIDVCAAVLDDSLDRLNDSISSLGVAGSRKMISPANTNDVETWLSAAITDQDTCLDALGELNSTAARGVLRELGTAMKNSTEFSSNSLAIVTRILGLLSKFEAPIHHRRLLGFPEWLGAAERKLLEAKSNETKPDAVVAKDGTGQYTTIAEALKLVKRKSEKRFVVYVKEGRYEENIDLDKHTWNVMIYGDGKTKTVVYGGRNFMDGTPTFETATFAVKGKGFIAKNIGFVNTAGASKHQAVALRSGSDRSVFYRCSFDGFQDTLYAHSNRQFYRECDITGTIDFIFGNAAVVFQSCKIMPRQPLSNQFNTITAQGKKDPNQNTGIIIQKSTITPLDKDNLTAPTYLGRPWKDYSTTVIMQSDIGSFLKPSGWMSWVSNVDPANTIFYAEYQNTGPGADVSQRVKWAGYKPTLTDIEAGKFTVQSFIQGPEWLPDTTVEFDSTL</sequence>
<evidence type="ECO:0000313" key="16">
    <source>
        <dbReference type="RefSeq" id="XP_027334673.1"/>
    </source>
</evidence>
<dbReference type="Gene3D" id="1.20.140.40">
    <property type="entry name" value="Invertase/pectin methylesterase inhibitor family protein"/>
    <property type="match status" value="1"/>
</dbReference>
<keyword evidence="8 12" id="KW-0063">Aspartyl esterase</keyword>
<dbReference type="Proteomes" id="UP000694853">
    <property type="component" value="Unplaced"/>
</dbReference>
<dbReference type="GO" id="GO:0042545">
    <property type="term" value="P:cell wall modification"/>
    <property type="evidence" value="ECO:0007669"/>
    <property type="project" value="UniProtKB-UniRule"/>
</dbReference>
<evidence type="ECO:0000256" key="2">
    <source>
        <dbReference type="ARBA" id="ARBA00005184"/>
    </source>
</evidence>
<proteinExistence type="inferred from homology"/>
<evidence type="ECO:0000256" key="11">
    <source>
        <dbReference type="PROSITE-ProRule" id="PRU10040"/>
    </source>
</evidence>
<dbReference type="Gene3D" id="2.160.20.10">
    <property type="entry name" value="Single-stranded right-handed beta-helix, Pectin lyase-like"/>
    <property type="match status" value="1"/>
</dbReference>
<protein>
    <recommendedName>
        <fullName evidence="5 12">Pectinesterase</fullName>
        <ecNumber evidence="5 12">3.1.1.11</ecNumber>
    </recommendedName>
</protein>
<keyword evidence="10" id="KW-0325">Glycoprotein</keyword>
<dbReference type="Pfam" id="PF04043">
    <property type="entry name" value="PMEI"/>
    <property type="match status" value="1"/>
</dbReference>
<evidence type="ECO:0000256" key="9">
    <source>
        <dbReference type="ARBA" id="ARBA00023157"/>
    </source>
</evidence>
<keyword evidence="13" id="KW-1133">Transmembrane helix</keyword>
<dbReference type="EC" id="3.1.1.11" evidence="5 12"/>
<dbReference type="NCBIfam" id="TIGR01614">
    <property type="entry name" value="PME_inhib"/>
    <property type="match status" value="1"/>
</dbReference>
<evidence type="ECO:0000256" key="1">
    <source>
        <dbReference type="ARBA" id="ARBA00004191"/>
    </source>
</evidence>
<dbReference type="InterPro" id="IPR000070">
    <property type="entry name" value="Pectinesterase_cat"/>
</dbReference>
<gene>
    <name evidence="16" type="primary">LOC113849173</name>
</gene>
<dbReference type="Pfam" id="PF01095">
    <property type="entry name" value="Pectinesterase"/>
    <property type="match status" value="1"/>
</dbReference>
<evidence type="ECO:0000256" key="5">
    <source>
        <dbReference type="ARBA" id="ARBA00013229"/>
    </source>
</evidence>
<comment type="pathway">
    <text evidence="2 12">Glycan metabolism; pectin degradation; 2-dehydro-3-deoxy-D-gluconate from pectin: step 1/5.</text>
</comment>
<dbReference type="InterPro" id="IPR011050">
    <property type="entry name" value="Pectin_lyase_fold/virulence"/>
</dbReference>
<evidence type="ECO:0000256" key="12">
    <source>
        <dbReference type="RuleBase" id="RU000589"/>
    </source>
</evidence>
<dbReference type="GO" id="GO:0004857">
    <property type="term" value="F:enzyme inhibitor activity"/>
    <property type="evidence" value="ECO:0007669"/>
    <property type="project" value="InterPro"/>
</dbReference>
<dbReference type="FunFam" id="1.20.140.40:FF:000010">
    <property type="entry name" value="Pectinesterase"/>
    <property type="match status" value="1"/>
</dbReference>
<dbReference type="FunFam" id="2.160.20.10:FF:000001">
    <property type="entry name" value="Pectinesterase"/>
    <property type="match status" value="1"/>
</dbReference>
<dbReference type="GO" id="GO:0045490">
    <property type="term" value="P:pectin catabolic process"/>
    <property type="evidence" value="ECO:0007669"/>
    <property type="project" value="UniProtKB-UniRule"/>
</dbReference>
<keyword evidence="9" id="KW-1015">Disulfide bond</keyword>
<evidence type="ECO:0000259" key="14">
    <source>
        <dbReference type="SMART" id="SM00856"/>
    </source>
</evidence>
<dbReference type="SUPFAM" id="SSF101148">
    <property type="entry name" value="Plant invertase/pectin methylesterase inhibitor"/>
    <property type="match status" value="1"/>
</dbReference>
<dbReference type="UniPathway" id="UPA00545">
    <property type="reaction ID" value="UER00823"/>
</dbReference>
<keyword evidence="7 12" id="KW-0378">Hydrolase</keyword>
<dbReference type="PANTHER" id="PTHR31707">
    <property type="entry name" value="PECTINESTERASE"/>
    <property type="match status" value="1"/>
</dbReference>
<dbReference type="CDD" id="cd15798">
    <property type="entry name" value="PMEI-like_3"/>
    <property type="match status" value="1"/>
</dbReference>
<feature type="domain" description="Pectinesterase inhibitor" evidence="14">
    <location>
        <begin position="72"/>
        <end position="232"/>
    </location>
</feature>
<keyword evidence="13" id="KW-0812">Transmembrane</keyword>
<comment type="subcellular location">
    <subcellularLocation>
        <location evidence="1">Secreted</location>
        <location evidence="1">Cell wall</location>
    </subcellularLocation>
</comment>
<feature type="active site" evidence="11">
    <location>
        <position position="426"/>
    </location>
</feature>
<comment type="catalytic activity">
    <reaction evidence="12">
        <text>[(1-&gt;4)-alpha-D-galacturonosyl methyl ester](n) + n H2O = [(1-&gt;4)-alpha-D-galacturonosyl](n) + n methanol + n H(+)</text>
        <dbReference type="Rhea" id="RHEA:22380"/>
        <dbReference type="Rhea" id="RHEA-COMP:14570"/>
        <dbReference type="Rhea" id="RHEA-COMP:14573"/>
        <dbReference type="ChEBI" id="CHEBI:15377"/>
        <dbReference type="ChEBI" id="CHEBI:15378"/>
        <dbReference type="ChEBI" id="CHEBI:17790"/>
        <dbReference type="ChEBI" id="CHEBI:140522"/>
        <dbReference type="ChEBI" id="CHEBI:140523"/>
        <dbReference type="EC" id="3.1.1.11"/>
    </reaction>
</comment>
<keyword evidence="15" id="KW-1185">Reference proteome</keyword>
<evidence type="ECO:0000256" key="7">
    <source>
        <dbReference type="ARBA" id="ARBA00022801"/>
    </source>
</evidence>
<accession>A0A8B8JVM1</accession>
<comment type="similarity">
    <text evidence="4">In the C-terminal section; belongs to the pectinesterase family.</text>
</comment>
<dbReference type="GO" id="GO:0030599">
    <property type="term" value="F:pectinesterase activity"/>
    <property type="evidence" value="ECO:0007669"/>
    <property type="project" value="UniProtKB-UniRule"/>
</dbReference>
<dbReference type="SMART" id="SM00856">
    <property type="entry name" value="PMEI"/>
    <property type="match status" value="1"/>
</dbReference>
<feature type="transmembrane region" description="Helical" evidence="13">
    <location>
        <begin position="29"/>
        <end position="52"/>
    </location>
</feature>
<reference evidence="15" key="1">
    <citation type="journal article" date="2019" name="Toxins">
        <title>Detection of Abrin-Like and Prepropulchellin-Like Toxin Genes and Transcripts Using Whole Genome Sequencing and Full-Length Transcript Sequencing of Abrus precatorius.</title>
        <authorList>
            <person name="Hovde B.T."/>
            <person name="Daligault H.E."/>
            <person name="Hanschen E.R."/>
            <person name="Kunde Y.A."/>
            <person name="Johnson M.B."/>
            <person name="Starkenburg S.R."/>
            <person name="Johnson S.L."/>
        </authorList>
    </citation>
    <scope>NUCLEOTIDE SEQUENCE [LARGE SCALE GENOMIC DNA]</scope>
</reference>
<organism evidence="15 16">
    <name type="scientific">Abrus precatorius</name>
    <name type="common">Indian licorice</name>
    <name type="synonym">Glycine abrus</name>
    <dbReference type="NCBI Taxonomy" id="3816"/>
    <lineage>
        <taxon>Eukaryota</taxon>
        <taxon>Viridiplantae</taxon>
        <taxon>Streptophyta</taxon>
        <taxon>Embryophyta</taxon>
        <taxon>Tracheophyta</taxon>
        <taxon>Spermatophyta</taxon>
        <taxon>Magnoliopsida</taxon>
        <taxon>eudicotyledons</taxon>
        <taxon>Gunneridae</taxon>
        <taxon>Pentapetalae</taxon>
        <taxon>rosids</taxon>
        <taxon>fabids</taxon>
        <taxon>Fabales</taxon>
        <taxon>Fabaceae</taxon>
        <taxon>Papilionoideae</taxon>
        <taxon>50 kb inversion clade</taxon>
        <taxon>NPAAA clade</taxon>
        <taxon>indigoferoid/millettioid clade</taxon>
        <taxon>Abreae</taxon>
        <taxon>Abrus</taxon>
    </lineage>
</organism>
<dbReference type="RefSeq" id="XP_027334673.1">
    <property type="nucleotide sequence ID" value="XM_027478872.1"/>
</dbReference>
<keyword evidence="13" id="KW-0472">Membrane</keyword>
<dbReference type="AlphaFoldDB" id="A0A8B8JVM1"/>
<keyword evidence="6" id="KW-0134">Cell wall</keyword>
<dbReference type="InterPro" id="IPR035513">
    <property type="entry name" value="Invertase/methylesterase_inhib"/>
</dbReference>
<dbReference type="GeneID" id="113849173"/>
<dbReference type="InterPro" id="IPR033131">
    <property type="entry name" value="Pectinesterase_Asp_AS"/>
</dbReference>
<evidence type="ECO:0000313" key="15">
    <source>
        <dbReference type="Proteomes" id="UP000694853"/>
    </source>
</evidence>
<evidence type="ECO:0000256" key="13">
    <source>
        <dbReference type="SAM" id="Phobius"/>
    </source>
</evidence>
<evidence type="ECO:0000256" key="8">
    <source>
        <dbReference type="ARBA" id="ARBA00023085"/>
    </source>
</evidence>
<dbReference type="InterPro" id="IPR012334">
    <property type="entry name" value="Pectin_lyas_fold"/>
</dbReference>
<name>A0A8B8JVM1_ABRPR</name>
<dbReference type="InterPro" id="IPR006501">
    <property type="entry name" value="Pectinesterase_inhib_dom"/>
</dbReference>